<dbReference type="EMBL" id="MHQY01000014">
    <property type="protein sequence ID" value="OHA14026.1"/>
    <property type="molecule type" value="Genomic_DNA"/>
</dbReference>
<accession>A0A1G2LQY4</accession>
<proteinExistence type="predicted"/>
<dbReference type="Gene3D" id="3.40.960.10">
    <property type="entry name" value="VSR Endonuclease"/>
    <property type="match status" value="1"/>
</dbReference>
<evidence type="ECO:0000259" key="1">
    <source>
        <dbReference type="Pfam" id="PF18741"/>
    </source>
</evidence>
<gene>
    <name evidence="2" type="ORF">A3G49_06205</name>
</gene>
<dbReference type="Proteomes" id="UP000177171">
    <property type="component" value="Unassembled WGS sequence"/>
</dbReference>
<dbReference type="InterPro" id="IPR049468">
    <property type="entry name" value="Restrct_endonuc-II-like_dom"/>
</dbReference>
<dbReference type="AlphaFoldDB" id="A0A1G2LQY4"/>
<dbReference type="Pfam" id="PF18741">
    <property type="entry name" value="MTES_1575"/>
    <property type="match status" value="1"/>
</dbReference>
<reference evidence="2 3" key="1">
    <citation type="journal article" date="2016" name="Nat. Commun.">
        <title>Thousands of microbial genomes shed light on interconnected biogeochemical processes in an aquifer system.</title>
        <authorList>
            <person name="Anantharaman K."/>
            <person name="Brown C.T."/>
            <person name="Hug L.A."/>
            <person name="Sharon I."/>
            <person name="Castelle C.J."/>
            <person name="Probst A.J."/>
            <person name="Thomas B.C."/>
            <person name="Singh A."/>
            <person name="Wilkins M.J."/>
            <person name="Karaoz U."/>
            <person name="Brodie E.L."/>
            <person name="Williams K.H."/>
            <person name="Hubbard S.S."/>
            <person name="Banfield J.F."/>
        </authorList>
    </citation>
    <scope>NUCLEOTIDE SEQUENCE [LARGE SCALE GENOMIC DNA]</scope>
</reference>
<protein>
    <recommendedName>
        <fullName evidence="1">Restriction endonuclease type II-like domain-containing protein</fullName>
    </recommendedName>
</protein>
<organism evidence="2 3">
    <name type="scientific">Candidatus Sungbacteria bacterium RIFCSPLOWO2_12_FULL_41_11</name>
    <dbReference type="NCBI Taxonomy" id="1802286"/>
    <lineage>
        <taxon>Bacteria</taxon>
        <taxon>Candidatus Sungiibacteriota</taxon>
    </lineage>
</organism>
<evidence type="ECO:0000313" key="2">
    <source>
        <dbReference type="EMBL" id="OHA14026.1"/>
    </source>
</evidence>
<comment type="caution">
    <text evidence="2">The sequence shown here is derived from an EMBL/GenBank/DDBJ whole genome shotgun (WGS) entry which is preliminary data.</text>
</comment>
<evidence type="ECO:0000313" key="3">
    <source>
        <dbReference type="Proteomes" id="UP000177171"/>
    </source>
</evidence>
<name>A0A1G2LQY4_9BACT</name>
<sequence>MINNNTKDKNKSLRLAAENSTTRKNLNGLVIKPGGRTALYSRRGVLVCVLKNKRDLDVLMAEKWYRIPAAYMPGHKFKYLAFYQPVSFGRRGKRILYYAEVLNCRIAKRKNLLPKEARHPRAENFYLKIRIGKIKKLPEQIRNVMPRRISFGFTTLEHLLKSKNILELYNIAETEKIMEKGLRMARIKSVSQYNVKCGNKRFRLDFAVFCKKGAIAVECDNKKAHSGKARVKKDKIKNALLKQCGWTIMRFSESKIVSDLDGCILQVKKAVGKLGGFTP</sequence>
<feature type="domain" description="Restriction endonuclease type II-like" evidence="1">
    <location>
        <begin position="196"/>
        <end position="269"/>
    </location>
</feature>